<sequence>MYYRAYEATTNAGQSAPFHFMRWYYRQNGIQSPYQALQVSLHSIQEAVAGESNADKFYQKLIELSPSEEDSNVITSIREEEREHLQILRDIYMAFTGSQVPASAPTTVYKDPDSYRDGLKSVIYNKWKSNQTAGQILAAMPTGYYQNLLAKIAVDNVTIVSKLNYLLAKLPKS</sequence>
<accession>A0A7W5B443</accession>
<proteinExistence type="predicted"/>
<dbReference type="EMBL" id="JACHXK010000025">
    <property type="protein sequence ID" value="MBB3114060.1"/>
    <property type="molecule type" value="Genomic_DNA"/>
</dbReference>
<dbReference type="Proteomes" id="UP000570361">
    <property type="component" value="Unassembled WGS sequence"/>
</dbReference>
<reference evidence="1 2" key="1">
    <citation type="submission" date="2020-08" db="EMBL/GenBank/DDBJ databases">
        <title>Genomic Encyclopedia of Type Strains, Phase III (KMG-III): the genomes of soil and plant-associated and newly described type strains.</title>
        <authorList>
            <person name="Whitman W."/>
        </authorList>
    </citation>
    <scope>NUCLEOTIDE SEQUENCE [LARGE SCALE GENOMIC DNA]</scope>
    <source>
        <strain evidence="1 2">CECT 5862</strain>
    </source>
</reference>
<organism evidence="1 2">
    <name type="scientific">Paenibacillus phyllosphaerae</name>
    <dbReference type="NCBI Taxonomy" id="274593"/>
    <lineage>
        <taxon>Bacteria</taxon>
        <taxon>Bacillati</taxon>
        <taxon>Bacillota</taxon>
        <taxon>Bacilli</taxon>
        <taxon>Bacillales</taxon>
        <taxon>Paenibacillaceae</taxon>
        <taxon>Paenibacillus</taxon>
    </lineage>
</organism>
<evidence type="ECO:0000313" key="2">
    <source>
        <dbReference type="Proteomes" id="UP000570361"/>
    </source>
</evidence>
<dbReference type="SUPFAM" id="SSF47240">
    <property type="entry name" value="Ferritin-like"/>
    <property type="match status" value="1"/>
</dbReference>
<dbReference type="RefSeq" id="WP_183604115.1">
    <property type="nucleotide sequence ID" value="NZ_JACHXK010000025.1"/>
</dbReference>
<dbReference type="InterPro" id="IPR009078">
    <property type="entry name" value="Ferritin-like_SF"/>
</dbReference>
<gene>
    <name evidence="1" type="ORF">FHS18_006176</name>
</gene>
<dbReference type="Gene3D" id="1.20.5.420">
    <property type="entry name" value="Immunoglobulin FC, subunit C"/>
    <property type="match status" value="1"/>
</dbReference>
<protein>
    <submittedName>
        <fullName evidence="1">Rubrerythrin</fullName>
    </submittedName>
</protein>
<name>A0A7W5B443_9BACL</name>
<comment type="caution">
    <text evidence="1">The sequence shown here is derived from an EMBL/GenBank/DDBJ whole genome shotgun (WGS) entry which is preliminary data.</text>
</comment>
<keyword evidence="2" id="KW-1185">Reference proteome</keyword>
<dbReference type="CDD" id="cd00657">
    <property type="entry name" value="Ferritin_like"/>
    <property type="match status" value="1"/>
</dbReference>
<evidence type="ECO:0000313" key="1">
    <source>
        <dbReference type="EMBL" id="MBB3114060.1"/>
    </source>
</evidence>
<dbReference type="AlphaFoldDB" id="A0A7W5B443"/>